<reference evidence="2 3" key="1">
    <citation type="submission" date="2007-03" db="EMBL/GenBank/DDBJ databases">
        <title>Complete sequence of chromosome of Methanococcus maripaludis C5.</title>
        <authorList>
            <consortium name="US DOE Joint Genome Institute"/>
            <person name="Copeland A."/>
            <person name="Lucas S."/>
            <person name="Lapidus A."/>
            <person name="Barry K."/>
            <person name="Glavina del Rio T."/>
            <person name="Dalin E."/>
            <person name="Tice H."/>
            <person name="Pitluck S."/>
            <person name="Chertkov O."/>
            <person name="Brettin T."/>
            <person name="Bruce D."/>
            <person name="Han C."/>
            <person name="Detter J.C."/>
            <person name="Schmutz J."/>
            <person name="Larimer F."/>
            <person name="Land M."/>
            <person name="Hauser L."/>
            <person name="Kyrpides N."/>
            <person name="Mikhailova N."/>
            <person name="Sieprawska-Lupa M."/>
            <person name="Whitman W.B."/>
            <person name="Richardson P."/>
        </authorList>
    </citation>
    <scope>NUCLEOTIDE SEQUENCE [LARGE SCALE GENOMIC DNA]</scope>
    <source>
        <strain evidence="3">C5 / ATCC BAA-1333</strain>
    </source>
</reference>
<evidence type="ECO:0000313" key="2">
    <source>
        <dbReference type="EMBL" id="ABO35408.1"/>
    </source>
</evidence>
<sequence length="199" mass="22433">MFFRKIGAILIILMIFTGFSVYNSKKLSEKISVQEPAIFEIQGNKAIMVGIINENIVYEVENLVKNHPNVKTIIMLDVPGSVNSNENLKAGRIVRTNNISTIVPKNGYIASGGTVFFCAGINRTIGEHAKIGVHSWKNNVVTDASKIPRDNHVHKPYINYFKEMGISDEFYWFMISSAPSFGIYYLNEYELKKYGLITS</sequence>
<organism evidence="2 3">
    <name type="scientific">Methanococcus maripaludis (strain C5 / ATCC BAA-1333)</name>
    <dbReference type="NCBI Taxonomy" id="402880"/>
    <lineage>
        <taxon>Archaea</taxon>
        <taxon>Methanobacteriati</taxon>
        <taxon>Methanobacteriota</taxon>
        <taxon>Methanomada group</taxon>
        <taxon>Methanococci</taxon>
        <taxon>Methanococcales</taxon>
        <taxon>Methanococcaceae</taxon>
        <taxon>Methanococcus</taxon>
    </lineage>
</organism>
<keyword evidence="1" id="KW-0812">Transmembrane</keyword>
<dbReference type="EMBL" id="CP000609">
    <property type="protein sequence ID" value="ABO35408.1"/>
    <property type="molecule type" value="Genomic_DNA"/>
</dbReference>
<dbReference type="OrthoDB" id="60345at2157"/>
<dbReference type="SUPFAM" id="SSF52096">
    <property type="entry name" value="ClpP/crotonase"/>
    <property type="match status" value="1"/>
</dbReference>
<dbReference type="eggNOG" id="arCOG06649">
    <property type="taxonomic scope" value="Archaea"/>
</dbReference>
<dbReference type="STRING" id="402880.MmarC5_1106"/>
<evidence type="ECO:0000256" key="1">
    <source>
        <dbReference type="SAM" id="Phobius"/>
    </source>
</evidence>
<dbReference type="InterPro" id="IPR029045">
    <property type="entry name" value="ClpP/crotonase-like_dom_sf"/>
</dbReference>
<proteinExistence type="predicted"/>
<dbReference type="AlphaFoldDB" id="A4FYX4"/>
<dbReference type="HOGENOM" id="CLU_118153_0_0_2"/>
<evidence type="ECO:0000313" key="3">
    <source>
        <dbReference type="Proteomes" id="UP000000253"/>
    </source>
</evidence>
<keyword evidence="1" id="KW-0472">Membrane</keyword>
<accession>A4FYX4</accession>
<dbReference type="KEGG" id="mmq:MmarC5_1106"/>
<keyword evidence="1" id="KW-1133">Transmembrane helix</keyword>
<name>A4FYX4_METM5</name>
<dbReference type="Proteomes" id="UP000000253">
    <property type="component" value="Chromosome"/>
</dbReference>
<feature type="transmembrane region" description="Helical" evidence="1">
    <location>
        <begin position="6"/>
        <end position="22"/>
    </location>
</feature>
<protein>
    <submittedName>
        <fullName evidence="2">Uncharacterized protein</fullName>
    </submittedName>
</protein>
<gene>
    <name evidence="2" type="ordered locus">MmarC5_1106</name>
</gene>